<organism evidence="1">
    <name type="scientific">Aegilops tauschii</name>
    <name type="common">Tausch's goatgrass</name>
    <name type="synonym">Aegilops squarrosa</name>
    <dbReference type="NCBI Taxonomy" id="37682"/>
    <lineage>
        <taxon>Eukaryota</taxon>
        <taxon>Viridiplantae</taxon>
        <taxon>Streptophyta</taxon>
        <taxon>Embryophyta</taxon>
        <taxon>Tracheophyta</taxon>
        <taxon>Spermatophyta</taxon>
        <taxon>Magnoliopsida</taxon>
        <taxon>Liliopsida</taxon>
        <taxon>Poales</taxon>
        <taxon>Poaceae</taxon>
        <taxon>BOP clade</taxon>
        <taxon>Pooideae</taxon>
        <taxon>Triticodae</taxon>
        <taxon>Triticeae</taxon>
        <taxon>Triticinae</taxon>
        <taxon>Aegilops</taxon>
    </lineage>
</organism>
<proteinExistence type="predicted"/>
<protein>
    <submittedName>
        <fullName evidence="1">Uncharacterized protein</fullName>
    </submittedName>
</protein>
<reference evidence="1" key="1">
    <citation type="submission" date="2015-06" db="UniProtKB">
        <authorList>
            <consortium name="EnsemblPlants"/>
        </authorList>
    </citation>
    <scope>IDENTIFICATION</scope>
</reference>
<accession>M8BXS6</accession>
<name>M8BXS6_AEGTA</name>
<sequence length="287" mass="31698">MQTPRKKIPEKRGLTSDAGAAAGLVGGEAEKERGLRLVEDRIQRGEDRIRRLAMQAQPRGLPAVRRRRSAAAGWLEARGGPDPARGRSDPSAGDARISSAMGVAGDGARQWRPLPGDTTPAPSLPNLLSTRPRDAVACSSLPNPPHHAPLPVNIGFYFPILISSSARKKHGEDSEGPSSQNSTLVSVDKEELSFQLKVWSLALFRCKEIHDLHRNDASGNKLDSQQIVPCSRRRLFFVNKYYLRPKIRGSEWYIICNRRMVACQDQMIVMALFLGWVGSFNLTSNLK</sequence>
<dbReference type="EnsemblPlants" id="EMT29775">
    <property type="protein sequence ID" value="EMT29775"/>
    <property type="gene ID" value="F775_25309"/>
</dbReference>
<evidence type="ECO:0000313" key="1">
    <source>
        <dbReference type="EnsemblPlants" id="EMT29775"/>
    </source>
</evidence>
<dbReference type="AlphaFoldDB" id="M8BXS6"/>